<evidence type="ECO:0000256" key="4">
    <source>
        <dbReference type="ARBA" id="ARBA00022571"/>
    </source>
</evidence>
<comment type="cofactor">
    <cofactor evidence="1">
        <name>Mn(2+)</name>
        <dbReference type="ChEBI" id="CHEBI:29035"/>
    </cofactor>
</comment>
<feature type="binding site" evidence="17">
    <location>
        <position position="830"/>
    </location>
    <ligand>
        <name>Mn(2+)</name>
        <dbReference type="ChEBI" id="CHEBI:29035"/>
        <label>3</label>
    </ligand>
</feature>
<dbReference type="SUPFAM" id="SSF56059">
    <property type="entry name" value="Glutathione synthetase ATP-binding domain-like"/>
    <property type="match status" value="2"/>
</dbReference>
<dbReference type="SMART" id="SM01096">
    <property type="entry name" value="CPSase_L_D3"/>
    <property type="match status" value="1"/>
</dbReference>
<evidence type="ECO:0000256" key="6">
    <source>
        <dbReference type="ARBA" id="ARBA00022605"/>
    </source>
</evidence>
<evidence type="ECO:0000256" key="1">
    <source>
        <dbReference type="ARBA" id="ARBA00001936"/>
    </source>
</evidence>
<dbReference type="InterPro" id="IPR011607">
    <property type="entry name" value="MGS-like_dom"/>
</dbReference>
<dbReference type="GO" id="GO:0006541">
    <property type="term" value="P:glutamine metabolic process"/>
    <property type="evidence" value="ECO:0007669"/>
    <property type="project" value="TreeGrafter"/>
</dbReference>
<feature type="binding site" evidence="17">
    <location>
        <position position="300"/>
    </location>
    <ligand>
        <name>Mn(2+)</name>
        <dbReference type="ChEBI" id="CHEBI:29035"/>
        <label>2</label>
    </ligand>
</feature>
<dbReference type="PROSITE" id="PS50975">
    <property type="entry name" value="ATP_GRASP"/>
    <property type="match status" value="2"/>
</dbReference>
<feature type="binding site" evidence="17">
    <location>
        <position position="243"/>
    </location>
    <ligand>
        <name>ATP</name>
        <dbReference type="ChEBI" id="CHEBI:30616"/>
        <label>1</label>
    </ligand>
</feature>
<feature type="domain" description="ATP-grasp" evidence="18">
    <location>
        <begin position="669"/>
        <end position="859"/>
    </location>
</feature>
<dbReference type="PROSITE" id="PS00866">
    <property type="entry name" value="CPSASE_1"/>
    <property type="match status" value="2"/>
</dbReference>
<dbReference type="Pfam" id="PF02786">
    <property type="entry name" value="CPSase_L_D2"/>
    <property type="match status" value="2"/>
</dbReference>
<dbReference type="GO" id="GO:0006526">
    <property type="term" value="P:L-arginine biosynthetic process"/>
    <property type="evidence" value="ECO:0007669"/>
    <property type="project" value="UniProtKB-UniRule"/>
</dbReference>
<dbReference type="CDD" id="cd01424">
    <property type="entry name" value="MGS_CPS_II"/>
    <property type="match status" value="1"/>
</dbReference>
<feature type="binding site" evidence="17">
    <location>
        <position position="241"/>
    </location>
    <ligand>
        <name>ATP</name>
        <dbReference type="ChEBI" id="CHEBI:30616"/>
        <label>1</label>
    </ligand>
</feature>
<evidence type="ECO:0000259" key="18">
    <source>
        <dbReference type="PROSITE" id="PS50975"/>
    </source>
</evidence>
<dbReference type="GO" id="GO:0046872">
    <property type="term" value="F:metal ion binding"/>
    <property type="evidence" value="ECO:0007669"/>
    <property type="project" value="UniProtKB-KW"/>
</dbReference>
<dbReference type="UniPathway" id="UPA00068">
    <property type="reaction ID" value="UER00171"/>
</dbReference>
<dbReference type="FunFam" id="1.10.1030.10:FF:000002">
    <property type="entry name" value="Carbamoyl-phosphate synthase large chain"/>
    <property type="match status" value="1"/>
</dbReference>
<feature type="region of interest" description="Carboxyphosphate synthetic domain" evidence="17">
    <location>
        <begin position="1"/>
        <end position="401"/>
    </location>
</feature>
<dbReference type="GO" id="GO:0005737">
    <property type="term" value="C:cytoplasm"/>
    <property type="evidence" value="ECO:0007669"/>
    <property type="project" value="TreeGrafter"/>
</dbReference>
<keyword evidence="4 17" id="KW-0055">Arginine biosynthesis</keyword>
<dbReference type="Gene3D" id="3.40.50.1380">
    <property type="entry name" value="Methylglyoxal synthase-like domain"/>
    <property type="match status" value="1"/>
</dbReference>
<feature type="binding site" evidence="17">
    <location>
        <position position="242"/>
    </location>
    <ligand>
        <name>ATP</name>
        <dbReference type="ChEBI" id="CHEBI:30616"/>
        <label>1</label>
    </ligand>
</feature>
<dbReference type="Gene3D" id="3.30.470.20">
    <property type="entry name" value="ATP-grasp fold, B domain"/>
    <property type="match status" value="2"/>
</dbReference>
<dbReference type="FunFam" id="3.30.1490.20:FF:000001">
    <property type="entry name" value="Carbamoyl-phosphate synthase large chain"/>
    <property type="match status" value="1"/>
</dbReference>
<dbReference type="EC" id="6.3.4.16" evidence="17"/>
<feature type="binding site" evidence="17">
    <location>
        <position position="300"/>
    </location>
    <ligand>
        <name>Mg(2+)</name>
        <dbReference type="ChEBI" id="CHEBI:18420"/>
        <label>2</label>
    </ligand>
</feature>
<dbReference type="FunFam" id="3.30.470.20:FF:000001">
    <property type="entry name" value="Carbamoyl-phosphate synthase large chain"/>
    <property type="match status" value="1"/>
</dbReference>
<keyword evidence="10 17" id="KW-0067">ATP-binding</keyword>
<dbReference type="STRING" id="745820.SAMN04488053_101267"/>
<dbReference type="SUPFAM" id="SSF52440">
    <property type="entry name" value="PreATP-grasp domain"/>
    <property type="match status" value="2"/>
</dbReference>
<evidence type="ECO:0000259" key="19">
    <source>
        <dbReference type="PROSITE" id="PS51855"/>
    </source>
</evidence>
<dbReference type="HAMAP" id="MF_01210_B">
    <property type="entry name" value="CPSase_L_chain_B"/>
    <property type="match status" value="1"/>
</dbReference>
<dbReference type="GO" id="GO:0005524">
    <property type="term" value="F:ATP binding"/>
    <property type="evidence" value="ECO:0007669"/>
    <property type="project" value="UniProtKB-UniRule"/>
</dbReference>
<comment type="cofactor">
    <cofactor evidence="17">
        <name>Mg(2+)</name>
        <dbReference type="ChEBI" id="CHEBI:18420"/>
    </cofactor>
    <cofactor evidence="17">
        <name>Mn(2+)</name>
        <dbReference type="ChEBI" id="CHEBI:29035"/>
    </cofactor>
    <text evidence="17">Binds 4 Mg(2+) or Mn(2+) ions per subunit.</text>
</comment>
<evidence type="ECO:0000256" key="11">
    <source>
        <dbReference type="ARBA" id="ARBA00022842"/>
    </source>
</evidence>
<dbReference type="OrthoDB" id="9804197at2"/>
<keyword evidence="13" id="KW-0464">Manganese</keyword>
<dbReference type="InterPro" id="IPR036897">
    <property type="entry name" value="CarbamoylP_synth_lsu_oligo_sf"/>
</dbReference>
<evidence type="ECO:0000256" key="2">
    <source>
        <dbReference type="ARBA" id="ARBA00005077"/>
    </source>
</evidence>
<comment type="function">
    <text evidence="16">Small subunit of the glutamine-dependent carbamoyl phosphate synthetase (CPSase). CPSase catalyzes the formation of carbamoyl phosphate from the ammonia moiety of glutamine, carbonate, and phosphate donated by ATP, constituting the first step of the biosynthetic pathway leading to pyrimidine nucleotides. The large subunit (synthetase) binds the substrates ammonia (free or transferred from glutamine from the small subunit), hydrogencarbonate and ATP and carries out an ATP-coupled ligase reaction, activating hydrogencarbonate by forming carboxy phosphate which reacts with ammonia to form carbamoyl phosphate.</text>
</comment>
<evidence type="ECO:0000256" key="16">
    <source>
        <dbReference type="ARBA" id="ARBA00060037"/>
    </source>
</evidence>
<dbReference type="InterPro" id="IPR005480">
    <property type="entry name" value="CPSase_lsu_oligo"/>
</dbReference>
<accession>A0A1G9ZX42</accession>
<comment type="catalytic activity">
    <reaction evidence="15 17">
        <text>hydrogencarbonate + L-glutamine + 2 ATP + H2O = carbamoyl phosphate + L-glutamate + 2 ADP + phosphate + 2 H(+)</text>
        <dbReference type="Rhea" id="RHEA:18633"/>
        <dbReference type="ChEBI" id="CHEBI:15377"/>
        <dbReference type="ChEBI" id="CHEBI:15378"/>
        <dbReference type="ChEBI" id="CHEBI:17544"/>
        <dbReference type="ChEBI" id="CHEBI:29985"/>
        <dbReference type="ChEBI" id="CHEBI:30616"/>
        <dbReference type="ChEBI" id="CHEBI:43474"/>
        <dbReference type="ChEBI" id="CHEBI:58228"/>
        <dbReference type="ChEBI" id="CHEBI:58359"/>
        <dbReference type="ChEBI" id="CHEBI:456216"/>
        <dbReference type="EC" id="6.3.5.5"/>
    </reaction>
</comment>
<feature type="binding site" evidence="17">
    <location>
        <position position="744"/>
    </location>
    <ligand>
        <name>ATP</name>
        <dbReference type="ChEBI" id="CHEBI:30616"/>
        <label>2</label>
    </ligand>
</feature>
<evidence type="ECO:0000256" key="9">
    <source>
        <dbReference type="ARBA" id="ARBA00022741"/>
    </source>
</evidence>
<comment type="pathway">
    <text evidence="2 17">Amino-acid biosynthesis; L-arginine biosynthesis; carbamoyl phosphate from bicarbonate: step 1/1.</text>
</comment>
<evidence type="ECO:0000256" key="7">
    <source>
        <dbReference type="ARBA" id="ARBA00022723"/>
    </source>
</evidence>
<keyword evidence="11" id="KW-0460">Magnesium</keyword>
<keyword evidence="12 17" id="KW-0665">Pyrimidine biosynthesis</keyword>
<evidence type="ECO:0000256" key="15">
    <source>
        <dbReference type="ARBA" id="ARBA00048816"/>
    </source>
</evidence>
<feature type="binding site" evidence="17">
    <location>
        <position position="215"/>
    </location>
    <ligand>
        <name>ATP</name>
        <dbReference type="ChEBI" id="CHEBI:30616"/>
        <label>1</label>
    </ligand>
</feature>
<dbReference type="PANTHER" id="PTHR11405:SF53">
    <property type="entry name" value="CARBAMOYL-PHOSPHATE SYNTHASE [AMMONIA], MITOCHONDRIAL"/>
    <property type="match status" value="1"/>
</dbReference>
<dbReference type="PROSITE" id="PS51855">
    <property type="entry name" value="MGS"/>
    <property type="match status" value="1"/>
</dbReference>
<evidence type="ECO:0000313" key="20">
    <source>
        <dbReference type="EMBL" id="SDN25717.1"/>
    </source>
</evidence>
<dbReference type="Pfam" id="PF25596">
    <property type="entry name" value="CPSase_L_D1"/>
    <property type="match status" value="2"/>
</dbReference>
<name>A0A1G9ZX42_9BACI</name>
<feature type="domain" description="MGS-like" evidence="19">
    <location>
        <begin position="928"/>
        <end position="1064"/>
    </location>
</feature>
<dbReference type="EC" id="6.3.5.5" evidence="17"/>
<feature type="binding site" evidence="17">
    <location>
        <position position="298"/>
    </location>
    <ligand>
        <name>Mg(2+)</name>
        <dbReference type="ChEBI" id="CHEBI:18420"/>
        <label>1</label>
    </ligand>
</feature>
<feature type="binding site" evidence="17">
    <location>
        <position position="208"/>
    </location>
    <ligand>
        <name>ATP</name>
        <dbReference type="ChEBI" id="CHEBI:30616"/>
        <label>1</label>
    </ligand>
</feature>
<feature type="binding site" evidence="17">
    <location>
        <position position="830"/>
    </location>
    <ligand>
        <name>Mg(2+)</name>
        <dbReference type="ChEBI" id="CHEBI:18420"/>
        <label>3</label>
    </ligand>
</feature>
<dbReference type="GO" id="GO:0044205">
    <property type="term" value="P:'de novo' UMP biosynthetic process"/>
    <property type="evidence" value="ECO:0007669"/>
    <property type="project" value="UniProtKB-UniRule"/>
</dbReference>
<feature type="binding site" evidence="17">
    <location>
        <position position="298"/>
    </location>
    <ligand>
        <name>ATP</name>
        <dbReference type="ChEBI" id="CHEBI:30616"/>
        <label>1</label>
    </ligand>
</feature>
<feature type="binding site" evidence="17">
    <location>
        <position position="777"/>
    </location>
    <ligand>
        <name>ATP</name>
        <dbReference type="ChEBI" id="CHEBI:30616"/>
        <label>2</label>
    </ligand>
</feature>
<feature type="region of interest" description="Allosteric domain" evidence="17">
    <location>
        <begin position="928"/>
        <end position="1064"/>
    </location>
</feature>
<proteinExistence type="inferred from homology"/>
<comment type="caution">
    <text evidence="17">Lacks conserved residue(s) required for the propagation of feature annotation.</text>
</comment>
<keyword evidence="6 17" id="KW-0028">Amino-acid biosynthesis</keyword>
<organism evidence="20 21">
    <name type="scientific">Alkalicoccus daliensis</name>
    <dbReference type="NCBI Taxonomy" id="745820"/>
    <lineage>
        <taxon>Bacteria</taxon>
        <taxon>Bacillati</taxon>
        <taxon>Bacillota</taxon>
        <taxon>Bacilli</taxon>
        <taxon>Bacillales</taxon>
        <taxon>Bacillaceae</taxon>
        <taxon>Alkalicoccus</taxon>
    </lineage>
</organism>
<keyword evidence="8 17" id="KW-0677">Repeat</keyword>
<feature type="binding site" evidence="17">
    <location>
        <position position="284"/>
    </location>
    <ligand>
        <name>ATP</name>
        <dbReference type="ChEBI" id="CHEBI:30616"/>
        <label>1</label>
    </ligand>
</feature>
<dbReference type="InterPro" id="IPR058047">
    <property type="entry name" value="CPSase_preATP-grasp"/>
</dbReference>
<comment type="similarity">
    <text evidence="3 17">Belongs to the CarB family.</text>
</comment>
<dbReference type="FunFam" id="3.30.470.20:FF:000026">
    <property type="entry name" value="Carbamoyl-phosphate synthase large chain"/>
    <property type="match status" value="1"/>
</dbReference>
<dbReference type="Pfam" id="PF02142">
    <property type="entry name" value="MGS"/>
    <property type="match status" value="1"/>
</dbReference>
<feature type="binding site" evidence="17">
    <location>
        <position position="832"/>
    </location>
    <ligand>
        <name>Mn(2+)</name>
        <dbReference type="ChEBI" id="CHEBI:29035"/>
        <label>4</label>
    </ligand>
</feature>
<dbReference type="NCBIfam" id="NF009455">
    <property type="entry name" value="PRK12815.1"/>
    <property type="match status" value="1"/>
</dbReference>
<feature type="binding site" evidence="17">
    <location>
        <position position="750"/>
    </location>
    <ligand>
        <name>ATP</name>
        <dbReference type="ChEBI" id="CHEBI:30616"/>
        <label>2</label>
    </ligand>
</feature>
<evidence type="ECO:0000256" key="10">
    <source>
        <dbReference type="ARBA" id="ARBA00022840"/>
    </source>
</evidence>
<feature type="binding site" evidence="17">
    <location>
        <position position="705"/>
    </location>
    <ligand>
        <name>ATP</name>
        <dbReference type="ChEBI" id="CHEBI:30616"/>
        <label>2</label>
    </ligand>
</feature>
<evidence type="ECO:0000256" key="3">
    <source>
        <dbReference type="ARBA" id="ARBA00009799"/>
    </source>
</evidence>
<keyword evidence="7" id="KW-0479">Metal-binding</keyword>
<comment type="subunit">
    <text evidence="17">Composed of two chains; the small (or glutamine) chain promotes the hydrolysis of glutamine to ammonia, which is used by the large (or ammonia) chain to synthesize carbamoyl phosphate. Tetramer of heterodimers (alpha,beta)4.</text>
</comment>
<dbReference type="PRINTS" id="PR00098">
    <property type="entry name" value="CPSASE"/>
</dbReference>
<dbReference type="GO" id="GO:0004088">
    <property type="term" value="F:carbamoyl-phosphate synthase (glutamine-hydrolyzing) activity"/>
    <property type="evidence" value="ECO:0007669"/>
    <property type="project" value="UniProtKB-UniRule"/>
</dbReference>
<dbReference type="GO" id="GO:0004087">
    <property type="term" value="F:carbamoyl-phosphate synthase (ammonia) activity"/>
    <property type="evidence" value="ECO:0007669"/>
    <property type="project" value="UniProtKB-EC"/>
</dbReference>
<feature type="binding site" evidence="17">
    <location>
        <position position="284"/>
    </location>
    <ligand>
        <name>Mg(2+)</name>
        <dbReference type="ChEBI" id="CHEBI:18420"/>
        <label>1</label>
    </ligand>
</feature>
<sequence>MPKRSDIKKILVVGSGPIIIGQAAEFDYAGTQACHALKEEGYEVVLVNSNPATIMTDESTADKVYIEPLTPEFVTSVIRKERPDGVIATLGGQTGLNLVMELSNQGILERYGIELLGTPLSAITKAEDREEFKALMNELNEPIPESDIVRSIEQAKKFTERIGYPVIIRPAYTLGGTGGGMAYNEEQLEEIMANGLYASPVHQCLIEKSIAGFKEIEYEVMRDGNDQAIVVCNMENIDPVGVHTGDSIVVAPSQTLADREYQLLRNASLRIIRALGIEGGCNVQCAIDPHSEQYYIIEVNPRVSRSSALASKATGYPIAKLSAKIAVGYHLDELQNPITKTTYASFEPALDYIVTKWPRFPFDKFDSANRTLGSQMKATGEVMAIGRTFSESILKAVRSAEVDLVHLKPNKELSRKELLAKIASQDDERLLYVAEAIRQGHTLEEIHEISKIDYYFLAEIVEIVEVEKKLENEPLSDELFLEAKEAGFSNEAMTIFTKKDLMEMEAKQQELNAYPVYKMVDTCAAEFESRTPYYYSTFEEENEAERTETPSILVLGSGPIRIGQGIEFDYATVHTVNTIREAGYEAIIINNNPETVSTDFEISDKLYFEPLTIEDVMNVVRNEQPEGVIVQFGGQTALNLADDLVKRGVKIIGTELKNIDACEDRDKFEATLQGLNIPQPLGKTATSVEEAQVIADRIGYPILIRPSYVLGGRAMEILYHEEELLTYMNRAVRVNDKYPVLIDRYLVGKEIEVDAISDGETVVIPGIMEHIERAGVHSGDSIAVYPPQHLSEKIKNQLIDYTIRLAKGFNVKGLMNIQFVLQGENIYVLEVNPRSSRTVPFLSKITGVNMAQLATKAILGTSLKDQGFTTGCLPEPDYVSVKVPVFSFQKLRSVDITLGPEMKSTGEVMGRDQSLEKALYKGLIASGMEIPMHGSVLFTIADKDKEESLQLAQRFHQLGFDLMATEGTAQYFRRAGLPVETISKIGAEKPDMLDVITKRKAQFVVNTLTKGKKPAKDGFRIRREAVERGIVCNTSLDTTKAVLQVIESMHFSIEPVRSNAPVMV</sequence>
<feature type="binding site" evidence="17">
    <location>
        <position position="830"/>
    </location>
    <ligand>
        <name>ATP</name>
        <dbReference type="ChEBI" id="CHEBI:30616"/>
        <label>2</label>
    </ligand>
</feature>
<dbReference type="SMART" id="SM00851">
    <property type="entry name" value="MGS"/>
    <property type="match status" value="1"/>
</dbReference>
<feature type="domain" description="ATP-grasp" evidence="18">
    <location>
        <begin position="133"/>
        <end position="327"/>
    </location>
</feature>
<feature type="binding site" evidence="17">
    <location>
        <position position="778"/>
    </location>
    <ligand>
        <name>ATP</name>
        <dbReference type="ChEBI" id="CHEBI:30616"/>
        <label>2</label>
    </ligand>
</feature>
<keyword evidence="9 17" id="KW-0547">Nucleotide-binding</keyword>
<dbReference type="SUPFAM" id="SSF48108">
    <property type="entry name" value="Carbamoyl phosphate synthetase, large subunit connection domain"/>
    <property type="match status" value="1"/>
</dbReference>
<dbReference type="InterPro" id="IPR033937">
    <property type="entry name" value="MGS_CPS_CarB"/>
</dbReference>
<feature type="binding site" evidence="17">
    <location>
        <position position="832"/>
    </location>
    <ligand>
        <name>Mg(2+)</name>
        <dbReference type="ChEBI" id="CHEBI:18420"/>
        <label>4</label>
    </ligand>
</feature>
<feature type="binding site" evidence="17">
    <location>
        <position position="776"/>
    </location>
    <ligand>
        <name>ATP</name>
        <dbReference type="ChEBI" id="CHEBI:30616"/>
        <label>2</label>
    </ligand>
</feature>
<feature type="binding site" evidence="17">
    <location>
        <position position="298"/>
    </location>
    <ligand>
        <name>Mg(2+)</name>
        <dbReference type="ChEBI" id="CHEBI:18420"/>
        <label>2</label>
    </ligand>
</feature>
<evidence type="ECO:0000256" key="5">
    <source>
        <dbReference type="ARBA" id="ARBA00022598"/>
    </source>
</evidence>
<evidence type="ECO:0000256" key="8">
    <source>
        <dbReference type="ARBA" id="ARBA00022737"/>
    </source>
</evidence>
<feature type="binding site" evidence="17">
    <location>
        <position position="818"/>
    </location>
    <ligand>
        <name>Mg(2+)</name>
        <dbReference type="ChEBI" id="CHEBI:18420"/>
        <label>3</label>
    </ligand>
</feature>
<feature type="binding site" evidence="17">
    <location>
        <position position="210"/>
    </location>
    <ligand>
        <name>ATP</name>
        <dbReference type="ChEBI" id="CHEBI:30616"/>
        <label>1</label>
    </ligand>
</feature>
<dbReference type="PROSITE" id="PS00867">
    <property type="entry name" value="CPSASE_2"/>
    <property type="match status" value="2"/>
</dbReference>
<dbReference type="SUPFAM" id="SSF52335">
    <property type="entry name" value="Methylglyoxal synthase-like"/>
    <property type="match status" value="1"/>
</dbReference>
<dbReference type="InterPro" id="IPR006275">
    <property type="entry name" value="CPSase_lsu"/>
</dbReference>
<dbReference type="InterPro" id="IPR016185">
    <property type="entry name" value="PreATP-grasp_dom_sf"/>
</dbReference>
<feature type="binding site" evidence="17">
    <location>
        <position position="818"/>
    </location>
    <ligand>
        <name>ATP</name>
        <dbReference type="ChEBI" id="CHEBI:30616"/>
        <label>2</label>
    </ligand>
</feature>
<feature type="binding site" evidence="17">
    <location>
        <position position="129"/>
    </location>
    <ligand>
        <name>ATP</name>
        <dbReference type="ChEBI" id="CHEBI:30616"/>
        <label>1</label>
    </ligand>
</feature>
<feature type="binding site" evidence="17">
    <location>
        <position position="830"/>
    </location>
    <ligand>
        <name>Mg(2+)</name>
        <dbReference type="ChEBI" id="CHEBI:18420"/>
        <label>4</label>
    </ligand>
</feature>
<evidence type="ECO:0000256" key="13">
    <source>
        <dbReference type="ARBA" id="ARBA00023211"/>
    </source>
</evidence>
<comment type="catalytic activity">
    <reaction evidence="14 17">
        <text>hydrogencarbonate + NH4(+) + 2 ATP = carbamoyl phosphate + 2 ADP + phosphate + 2 H(+)</text>
        <dbReference type="Rhea" id="RHEA:18029"/>
        <dbReference type="ChEBI" id="CHEBI:15378"/>
        <dbReference type="ChEBI" id="CHEBI:17544"/>
        <dbReference type="ChEBI" id="CHEBI:28938"/>
        <dbReference type="ChEBI" id="CHEBI:30616"/>
        <dbReference type="ChEBI" id="CHEBI:43474"/>
        <dbReference type="ChEBI" id="CHEBI:58228"/>
        <dbReference type="ChEBI" id="CHEBI:456216"/>
        <dbReference type="EC" id="6.3.4.16"/>
    </reaction>
</comment>
<comment type="domain">
    <text evidence="17">The large subunit is composed of 2 ATP-grasp domains that are involved in binding the 2 ATP molecules needed for carbamoyl phosphate synthesis. The N-terminal ATP-grasp domain (referred to as the carboxyphosphate synthetic component) catalyzes the ATP-dependent phosphorylation of hydrogencarbonate to carboxyphosphate and the subsequent nucleophilic attack by ammonia to form a carbamate intermediate. The C-terminal ATP-grasp domain (referred to as the carbamoyl phosphate synthetic component) then catalyzes the phosphorylation of carbamate with the second ATP to form the end product carbamoyl phosphate. The reactive and unstable enzyme intermediates are sequentially channeled from one active site to the next through the interior of the protein over a distance of at least 96 A.</text>
</comment>
<keyword evidence="5 17" id="KW-0436">Ligase</keyword>
<dbReference type="NCBIfam" id="NF003671">
    <property type="entry name" value="PRK05294.1"/>
    <property type="match status" value="1"/>
</dbReference>
<comment type="pathway">
    <text evidence="17">Pyrimidine metabolism; UMP biosynthesis via de novo pathway; (S)-dihydroorotate from bicarbonate: step 1/3.</text>
</comment>
<dbReference type="PANTHER" id="PTHR11405">
    <property type="entry name" value="CARBAMOYLTRANSFERASE FAMILY MEMBER"/>
    <property type="match status" value="1"/>
</dbReference>
<dbReference type="HAMAP" id="MF_01210_A">
    <property type="entry name" value="CPSase_L_chain_A"/>
    <property type="match status" value="1"/>
</dbReference>
<dbReference type="EMBL" id="FNIL01000001">
    <property type="protein sequence ID" value="SDN25717.1"/>
    <property type="molecule type" value="Genomic_DNA"/>
</dbReference>
<dbReference type="InterPro" id="IPR036914">
    <property type="entry name" value="MGS-like_dom_sf"/>
</dbReference>
<dbReference type="RefSeq" id="WP_090839814.1">
    <property type="nucleotide sequence ID" value="NZ_FNIL01000001.1"/>
</dbReference>
<reference evidence="21" key="1">
    <citation type="submission" date="2016-10" db="EMBL/GenBank/DDBJ databases">
        <authorList>
            <person name="Varghese N."/>
            <person name="Submissions S."/>
        </authorList>
    </citation>
    <scope>NUCLEOTIDE SEQUENCE [LARGE SCALE GENOMIC DNA]</scope>
    <source>
        <strain evidence="21">CGMCC 1.10369</strain>
    </source>
</reference>
<evidence type="ECO:0000313" key="21">
    <source>
        <dbReference type="Proteomes" id="UP000198778"/>
    </source>
</evidence>
<comment type="function">
    <text evidence="17">Large subunit of the glutamine-dependent carbamoyl phosphate synthetase (CPSase). CPSase catalyzes the formation of carbamoyl phosphate from the ammonia moiety of glutamine, carbonate, and phosphate donated by ATP, constituting the first step of 2 biosynthetic pathways, one leading to arginine and/or urea and the other to pyrimidine nucleotides. The large subunit (synthetase) binds the substrates ammonia (free or transferred from glutamine from the small subunit), hydrogencarbonate and ATP and carries out an ATP-coupled ligase reaction, activating hydrogencarbonate by forming carboxy phosphate which reacts with ammonia to form carbamoyl phosphate.</text>
</comment>
<gene>
    <name evidence="17" type="primary">carB</name>
    <name evidence="20" type="ORF">SAMN04488053_101267</name>
</gene>
<evidence type="ECO:0000256" key="17">
    <source>
        <dbReference type="HAMAP-Rule" id="MF_01210"/>
    </source>
</evidence>
<dbReference type="InterPro" id="IPR005483">
    <property type="entry name" value="CPSase_dom"/>
</dbReference>
<feature type="binding site" evidence="17">
    <location>
        <position position="775"/>
    </location>
    <ligand>
        <name>ATP</name>
        <dbReference type="ChEBI" id="CHEBI:30616"/>
        <label>2</label>
    </ligand>
</feature>
<feature type="binding site" evidence="17">
    <location>
        <position position="298"/>
    </location>
    <ligand>
        <name>Mn(2+)</name>
        <dbReference type="ChEBI" id="CHEBI:29035"/>
        <label>1</label>
    </ligand>
</feature>
<feature type="binding site" evidence="17">
    <location>
        <position position="818"/>
    </location>
    <ligand>
        <name>Mn(2+)</name>
        <dbReference type="ChEBI" id="CHEBI:29035"/>
        <label>3</label>
    </ligand>
</feature>
<dbReference type="Pfam" id="PF02787">
    <property type="entry name" value="CPSase_L_D3"/>
    <property type="match status" value="1"/>
</dbReference>
<dbReference type="FunFam" id="3.40.50.20:FF:000001">
    <property type="entry name" value="Carbamoyl-phosphate synthase large chain"/>
    <property type="match status" value="2"/>
</dbReference>
<dbReference type="InterPro" id="IPR005479">
    <property type="entry name" value="CPAse_ATP-bd"/>
</dbReference>
<dbReference type="UniPathway" id="UPA00070">
    <property type="reaction ID" value="UER00115"/>
</dbReference>
<dbReference type="FunFam" id="3.40.50.1380:FF:000011">
    <property type="entry name" value="Carbamoyl-phosphate synthase large chain"/>
    <property type="match status" value="1"/>
</dbReference>
<feature type="binding site" evidence="17">
    <location>
        <position position="175"/>
    </location>
    <ligand>
        <name>ATP</name>
        <dbReference type="ChEBI" id="CHEBI:30616"/>
        <label>1</label>
    </ligand>
</feature>
<feature type="region of interest" description="Carbamoyl phosphate synthetic domain" evidence="17">
    <location>
        <begin position="545"/>
        <end position="927"/>
    </location>
</feature>
<dbReference type="InterPro" id="IPR011761">
    <property type="entry name" value="ATP-grasp"/>
</dbReference>
<feature type="binding site" evidence="17">
    <location>
        <position position="176"/>
    </location>
    <ligand>
        <name>ATP</name>
        <dbReference type="ChEBI" id="CHEBI:30616"/>
        <label>1</label>
    </ligand>
</feature>
<keyword evidence="21" id="KW-1185">Reference proteome</keyword>
<dbReference type="Gene3D" id="3.40.50.20">
    <property type="match status" value="2"/>
</dbReference>
<dbReference type="Gene3D" id="1.10.1030.10">
    <property type="entry name" value="Carbamoyl-phosphate synthetase, large subunit oligomerisation domain"/>
    <property type="match status" value="1"/>
</dbReference>
<feature type="binding site" evidence="17">
    <location>
        <position position="830"/>
    </location>
    <ligand>
        <name>Mn(2+)</name>
        <dbReference type="ChEBI" id="CHEBI:29035"/>
        <label>4</label>
    </ligand>
</feature>
<protein>
    <recommendedName>
        <fullName evidence="17">Carbamoyl phosphate synthase large chain</fullName>
        <ecNumber evidence="17">6.3.4.16</ecNumber>
        <ecNumber evidence="17">6.3.5.5</ecNumber>
    </recommendedName>
    <alternativeName>
        <fullName evidence="17">Carbamoyl phosphate synthetase ammonia chain</fullName>
    </alternativeName>
</protein>
<feature type="binding site" evidence="17">
    <location>
        <position position="746"/>
    </location>
    <ligand>
        <name>ATP</name>
        <dbReference type="ChEBI" id="CHEBI:30616"/>
        <label>2</label>
    </ligand>
</feature>
<feature type="binding site" evidence="17">
    <location>
        <position position="284"/>
    </location>
    <ligand>
        <name>Mn(2+)</name>
        <dbReference type="ChEBI" id="CHEBI:29035"/>
        <label>1</label>
    </ligand>
</feature>
<evidence type="ECO:0000256" key="12">
    <source>
        <dbReference type="ARBA" id="ARBA00022975"/>
    </source>
</evidence>
<evidence type="ECO:0000256" key="14">
    <source>
        <dbReference type="ARBA" id="ARBA00047359"/>
    </source>
</evidence>
<dbReference type="AlphaFoldDB" id="A0A1G9ZX42"/>
<feature type="binding site" evidence="17">
    <location>
        <position position="169"/>
    </location>
    <ligand>
        <name>ATP</name>
        <dbReference type="ChEBI" id="CHEBI:30616"/>
        <label>1</label>
    </ligand>
</feature>
<dbReference type="NCBIfam" id="TIGR01369">
    <property type="entry name" value="CPSaseII_lrg"/>
    <property type="match status" value="1"/>
</dbReference>
<feature type="binding site" evidence="17">
    <location>
        <position position="298"/>
    </location>
    <ligand>
        <name>Mn(2+)</name>
        <dbReference type="ChEBI" id="CHEBI:29035"/>
        <label>2</label>
    </ligand>
</feature>
<dbReference type="Proteomes" id="UP000198778">
    <property type="component" value="Unassembled WGS sequence"/>
</dbReference>